<dbReference type="InterPro" id="IPR005814">
    <property type="entry name" value="Aminotrans_3"/>
</dbReference>
<protein>
    <recommendedName>
        <fullName evidence="10">(S)-3-amino-2-methylpropionate transaminase</fullName>
        <ecNumber evidence="4">2.6.1.19</ecNumber>
        <ecNumber evidence="3">2.6.1.22</ecNumber>
    </recommendedName>
    <alternativeName>
        <fullName evidence="11">GABA aminotransferase</fullName>
    </alternativeName>
    <alternativeName>
        <fullName evidence="9">Gamma-amino-N-butyrate transaminase</fullName>
    </alternativeName>
    <alternativeName>
        <fullName evidence="8">L-AIBAT</fullName>
    </alternativeName>
</protein>
<dbReference type="Pfam" id="PF00202">
    <property type="entry name" value="Aminotran_3"/>
    <property type="match status" value="1"/>
</dbReference>
<dbReference type="AlphaFoldDB" id="A0A9D4P328"/>
<dbReference type="InterPro" id="IPR015421">
    <property type="entry name" value="PyrdxlP-dep_Trfase_major"/>
</dbReference>
<evidence type="ECO:0000256" key="4">
    <source>
        <dbReference type="ARBA" id="ARBA00012912"/>
    </source>
</evidence>
<dbReference type="InterPro" id="IPR015422">
    <property type="entry name" value="PyrdxlP-dep_Trfase_small"/>
</dbReference>
<name>A0A9D4P328_DERFA</name>
<evidence type="ECO:0000256" key="11">
    <source>
        <dbReference type="ARBA" id="ARBA00031787"/>
    </source>
</evidence>
<dbReference type="InterPro" id="IPR004631">
    <property type="entry name" value="4NH2But_aminotransferase_euk"/>
</dbReference>
<keyword evidence="5 13" id="KW-0032">Aminotransferase</keyword>
<dbReference type="PIRSF" id="PIRSF000521">
    <property type="entry name" value="Transaminase_4ab_Lys_Orn"/>
    <property type="match status" value="1"/>
</dbReference>
<comment type="cofactor">
    <cofactor evidence="1">
        <name>pyridoxal 5'-phosphate</name>
        <dbReference type="ChEBI" id="CHEBI:597326"/>
    </cofactor>
</comment>
<dbReference type="Gene3D" id="3.90.1150.10">
    <property type="entry name" value="Aspartate Aminotransferase, domain 1"/>
    <property type="match status" value="1"/>
</dbReference>
<accession>A0A9D4P328</accession>
<dbReference type="GO" id="GO:0034386">
    <property type="term" value="F:4-aminobutyrate:2-oxoglutarate transaminase activity"/>
    <property type="evidence" value="ECO:0007669"/>
    <property type="project" value="UniProtKB-EC"/>
</dbReference>
<dbReference type="NCBIfam" id="TIGR00699">
    <property type="entry name" value="GABAtrns_euk"/>
    <property type="match status" value="1"/>
</dbReference>
<dbReference type="GO" id="GO:0005739">
    <property type="term" value="C:mitochondrion"/>
    <property type="evidence" value="ECO:0007669"/>
    <property type="project" value="TreeGrafter"/>
</dbReference>
<evidence type="ECO:0000256" key="9">
    <source>
        <dbReference type="ARBA" id="ARBA00030204"/>
    </source>
</evidence>
<keyword evidence="7 12" id="KW-0663">Pyridoxal phosphate</keyword>
<dbReference type="FunFam" id="3.40.640.10:FF:000029">
    <property type="entry name" value="4-aminobutyrate aminotransferase, mitochondrial"/>
    <property type="match status" value="1"/>
</dbReference>
<dbReference type="OrthoDB" id="5419315at2759"/>
<dbReference type="PANTHER" id="PTHR43206:SF1">
    <property type="entry name" value="4-AMINOBUTYRATE AMINOTRANSFERASE, MITOCHONDRIAL"/>
    <property type="match status" value="1"/>
</dbReference>
<evidence type="ECO:0000313" key="13">
    <source>
        <dbReference type="EMBL" id="KAH7643142.1"/>
    </source>
</evidence>
<evidence type="ECO:0000256" key="6">
    <source>
        <dbReference type="ARBA" id="ARBA00022679"/>
    </source>
</evidence>
<evidence type="ECO:0000256" key="12">
    <source>
        <dbReference type="RuleBase" id="RU003560"/>
    </source>
</evidence>
<evidence type="ECO:0000256" key="7">
    <source>
        <dbReference type="ARBA" id="ARBA00022898"/>
    </source>
</evidence>
<comment type="caution">
    <text evidence="13">The sequence shown here is derived from an EMBL/GenBank/DDBJ whole genome shotgun (WGS) entry which is preliminary data.</text>
</comment>
<keyword evidence="6" id="KW-0808">Transferase</keyword>
<dbReference type="EMBL" id="SDOV01000003">
    <property type="protein sequence ID" value="KAH7643142.1"/>
    <property type="molecule type" value="Genomic_DNA"/>
</dbReference>
<dbReference type="CDD" id="cd00610">
    <property type="entry name" value="OAT_like"/>
    <property type="match status" value="1"/>
</dbReference>
<organism evidence="13">
    <name type="scientific">Dermatophagoides farinae</name>
    <name type="common">American house dust mite</name>
    <dbReference type="NCBI Taxonomy" id="6954"/>
    <lineage>
        <taxon>Eukaryota</taxon>
        <taxon>Metazoa</taxon>
        <taxon>Ecdysozoa</taxon>
        <taxon>Arthropoda</taxon>
        <taxon>Chelicerata</taxon>
        <taxon>Arachnida</taxon>
        <taxon>Acari</taxon>
        <taxon>Acariformes</taxon>
        <taxon>Sarcoptiformes</taxon>
        <taxon>Astigmata</taxon>
        <taxon>Psoroptidia</taxon>
        <taxon>Analgoidea</taxon>
        <taxon>Pyroglyphidae</taxon>
        <taxon>Dermatophagoidinae</taxon>
        <taxon>Dermatophagoides</taxon>
    </lineage>
</organism>
<dbReference type="GO" id="GO:0009450">
    <property type="term" value="P:gamma-aminobutyric acid catabolic process"/>
    <property type="evidence" value="ECO:0007669"/>
    <property type="project" value="TreeGrafter"/>
</dbReference>
<evidence type="ECO:0000256" key="1">
    <source>
        <dbReference type="ARBA" id="ARBA00001933"/>
    </source>
</evidence>
<dbReference type="PANTHER" id="PTHR43206">
    <property type="entry name" value="AMINOTRANSFERASE"/>
    <property type="match status" value="1"/>
</dbReference>
<dbReference type="SUPFAM" id="SSF53383">
    <property type="entry name" value="PLP-dependent transferases"/>
    <property type="match status" value="1"/>
</dbReference>
<comment type="similarity">
    <text evidence="2 12">Belongs to the class-III pyridoxal-phosphate-dependent aminotransferase family.</text>
</comment>
<dbReference type="GO" id="GO:0047298">
    <property type="term" value="F:(S)-3-amino-2-methylpropionate transaminase activity"/>
    <property type="evidence" value="ECO:0007669"/>
    <property type="project" value="UniProtKB-EC"/>
</dbReference>
<gene>
    <name evidence="13" type="ORF">HUG17_9833</name>
</gene>
<reference evidence="13" key="2">
    <citation type="journal article" date="2021" name="World Allergy Organ. J.">
        <title>Chromosome-level assembly of Dermatophagoides farinae genome and transcriptome reveals two novel allergens Der f 37 and Der f 39.</title>
        <authorList>
            <person name="Chen J."/>
            <person name="Cai Z."/>
            <person name="Fan D."/>
            <person name="Hu J."/>
            <person name="Hou Y."/>
            <person name="He Y."/>
            <person name="Zhang Z."/>
            <person name="Zhao Z."/>
            <person name="Gao P."/>
            <person name="Hu W."/>
            <person name="Sun J."/>
            <person name="Li J."/>
            <person name="Ji K."/>
        </authorList>
    </citation>
    <scope>NUCLEOTIDE SEQUENCE</scope>
    <source>
        <strain evidence="13">JKM2019</strain>
    </source>
</reference>
<evidence type="ECO:0000256" key="8">
    <source>
        <dbReference type="ARBA" id="ARBA00029760"/>
    </source>
</evidence>
<dbReference type="EC" id="2.6.1.22" evidence="3"/>
<evidence type="ECO:0000256" key="10">
    <source>
        <dbReference type="ARBA" id="ARBA00030857"/>
    </source>
</evidence>
<proteinExistence type="inferred from homology"/>
<dbReference type="GO" id="GO:0030170">
    <property type="term" value="F:pyridoxal phosphate binding"/>
    <property type="evidence" value="ECO:0007669"/>
    <property type="project" value="InterPro"/>
</dbReference>
<evidence type="ECO:0000256" key="3">
    <source>
        <dbReference type="ARBA" id="ARBA00012876"/>
    </source>
</evidence>
<evidence type="ECO:0000256" key="5">
    <source>
        <dbReference type="ARBA" id="ARBA00022576"/>
    </source>
</evidence>
<dbReference type="Proteomes" id="UP000828236">
    <property type="component" value="Unassembled WGS sequence"/>
</dbReference>
<dbReference type="Gene3D" id="3.40.640.10">
    <property type="entry name" value="Type I PLP-dependent aspartate aminotransferase-like (Major domain)"/>
    <property type="match status" value="1"/>
</dbReference>
<dbReference type="EC" id="2.6.1.19" evidence="4"/>
<dbReference type="InterPro" id="IPR015424">
    <property type="entry name" value="PyrdxlP-dep_Trfase"/>
</dbReference>
<sequence>MYPLIQRSYRKMMMMMMINGHHYQRLLSSSTATTNYVLNEPSEPNIVTAEIPGPQSRRLIDDLNKIQNAGAIQLFVDYEKSIGNYLVDVDGNTFLDIYSQISSMPLGYNHPALIEAVKDPRNISSFINRPALGILPPKSFNDQLHSALLSIAPSGLNEIQTMACGSCSVENALKVVCFYYRTWQRGQPPTEDDMLTCMTNEQPGSPKLSIMSFMGSFHGRTFGALSCTHSKAIHKVDIPAFDWPIADFPRYKYPLNEYSDYNQREDDRCLAKVEDLIEKYNRKAIPVAGMIIEPIQSEGGDYHGSKYFFQQLRKICTKHHVAMVIDEVQTGGGPTGKYWAHEHFEMDQPPDIVTFSKKMLIGGFYYRPMFRPDKPYRIFNTWLGDPSKLILLEQVVRVVKEQRLLERIAETGDYLLDHLKRIQNQYPSILMNARGIGTFCAIDFPTPSLRDQTIKQLHRNGVHCGGSGSATLRFRTTLTFEKHHVDQFIERFDHTLRSLSNNK</sequence>
<reference evidence="13" key="1">
    <citation type="submission" date="2020-06" db="EMBL/GenBank/DDBJ databases">
        <authorList>
            <person name="Ji K."/>
            <person name="Li J."/>
        </authorList>
    </citation>
    <scope>NUCLEOTIDE SEQUENCE</scope>
    <source>
        <strain evidence="13">JKM2019</strain>
        <tissue evidence="13">Whole body</tissue>
    </source>
</reference>
<evidence type="ECO:0000256" key="2">
    <source>
        <dbReference type="ARBA" id="ARBA00008954"/>
    </source>
</evidence>